<evidence type="ECO:0000256" key="1">
    <source>
        <dbReference type="SAM" id="MobiDB-lite"/>
    </source>
</evidence>
<comment type="caution">
    <text evidence="2">The sequence shown here is derived from an EMBL/GenBank/DDBJ whole genome shotgun (WGS) entry which is preliminary data.</text>
</comment>
<name>A0A3A9AQK1_9FIRM</name>
<organism evidence="2 3">
    <name type="scientific">Parablautia intestinalis</name>
    <dbReference type="NCBI Taxonomy" id="2320100"/>
    <lineage>
        <taxon>Bacteria</taxon>
        <taxon>Bacillati</taxon>
        <taxon>Bacillota</taxon>
        <taxon>Clostridia</taxon>
        <taxon>Lachnospirales</taxon>
        <taxon>Lachnospiraceae</taxon>
        <taxon>Parablautia</taxon>
    </lineage>
</organism>
<gene>
    <name evidence="2" type="ORF">D7V94_03005</name>
</gene>
<feature type="compositionally biased region" description="Polar residues" evidence="1">
    <location>
        <begin position="30"/>
        <end position="41"/>
    </location>
</feature>
<feature type="compositionally biased region" description="Basic and acidic residues" evidence="1">
    <location>
        <begin position="44"/>
        <end position="71"/>
    </location>
</feature>
<dbReference type="OrthoDB" id="2064346at2"/>
<evidence type="ECO:0000313" key="2">
    <source>
        <dbReference type="EMBL" id="RKI93672.1"/>
    </source>
</evidence>
<evidence type="ECO:0000313" key="3">
    <source>
        <dbReference type="Proteomes" id="UP000280696"/>
    </source>
</evidence>
<dbReference type="EMBL" id="RAYQ01000002">
    <property type="protein sequence ID" value="RKI93672.1"/>
    <property type="molecule type" value="Genomic_DNA"/>
</dbReference>
<reference evidence="2 3" key="1">
    <citation type="submission" date="2018-09" db="EMBL/GenBank/DDBJ databases">
        <title>Murine metabolic-syndrome-specific gut microbial biobank.</title>
        <authorList>
            <person name="Liu C."/>
        </authorList>
    </citation>
    <scope>NUCLEOTIDE SEQUENCE [LARGE SCALE GENOMIC DNA]</scope>
    <source>
        <strain evidence="2 3">0.1xD8-82</strain>
    </source>
</reference>
<feature type="region of interest" description="Disordered" evidence="1">
    <location>
        <begin position="29"/>
        <end position="91"/>
    </location>
</feature>
<keyword evidence="3" id="KW-1185">Reference proteome</keyword>
<dbReference type="AlphaFoldDB" id="A0A3A9AQK1"/>
<dbReference type="Proteomes" id="UP000280696">
    <property type="component" value="Unassembled WGS sequence"/>
</dbReference>
<dbReference type="RefSeq" id="WP_120466633.1">
    <property type="nucleotide sequence ID" value="NZ_RAYQ01000002.1"/>
</dbReference>
<proteinExistence type="predicted"/>
<sequence length="105" mass="12204">MTISRVELQGQVTRAQDFTTIKHNEDNKVTVDQNNFQQQFGRTVENRVRQVRQGDHAQKKEKRFDAKDEGNGKYAGDGGKRRRREEKETDGKVILKAQRGFDIKI</sequence>
<accession>A0A3A9AQK1</accession>
<protein>
    <submittedName>
        <fullName evidence="2">Uncharacterized protein</fullName>
    </submittedName>
</protein>